<dbReference type="Gene3D" id="3.40.50.1820">
    <property type="entry name" value="alpha/beta hydrolase"/>
    <property type="match status" value="1"/>
</dbReference>
<dbReference type="PROSITE" id="PS51257">
    <property type="entry name" value="PROKAR_LIPOPROTEIN"/>
    <property type="match status" value="1"/>
</dbReference>
<proteinExistence type="predicted"/>
<dbReference type="SUPFAM" id="SSF53474">
    <property type="entry name" value="alpha/beta-Hydrolases"/>
    <property type="match status" value="1"/>
</dbReference>
<protein>
    <recommendedName>
        <fullName evidence="4">Alpha/beta hydrolase</fullName>
    </recommendedName>
</protein>
<accession>A0A0F6W9K7</accession>
<evidence type="ECO:0000313" key="3">
    <source>
        <dbReference type="Proteomes" id="UP000034883"/>
    </source>
</evidence>
<dbReference type="EMBL" id="CP011125">
    <property type="protein sequence ID" value="AKF10886.1"/>
    <property type="molecule type" value="Genomic_DNA"/>
</dbReference>
<feature type="signal peptide" evidence="1">
    <location>
        <begin position="1"/>
        <end position="19"/>
    </location>
</feature>
<feature type="chain" id="PRO_5002511428" description="Alpha/beta hydrolase" evidence="1">
    <location>
        <begin position="20"/>
        <end position="318"/>
    </location>
</feature>
<dbReference type="RefSeq" id="WP_053237807.1">
    <property type="nucleotide sequence ID" value="NZ_CP011125.1"/>
</dbReference>
<evidence type="ECO:0000313" key="2">
    <source>
        <dbReference type="EMBL" id="AKF10886.1"/>
    </source>
</evidence>
<sequence>MRRAIVVGCALLALGCVLPAPRSVRLEADASTLQPLARLGRWDGTRFVAVTPGSLPPSHLRVVVHGWAPGWGRAVRNTPSLLAWDAIDARGRRFEPWLRELAQTLAAHDPHTIVVAYSWLDDAATGRFPLAQRDAAAHVRPHGALLARAIEAATAPEFEAHGGQVHLLGHSYGARVASEAAVAMEHAPAQLTLFDAPDAPLVWVTGSHMHLAELLPALQIGWGAGRTFVENYVAMVGARYTSQPLGLGALVEVALAPPHGAFDYRHRHNYPMRFYASTAGTSFGLGWSPLTPGAQAPAPGCWEQRFGEIALDRGCSGL</sequence>
<reference evidence="2 3" key="1">
    <citation type="submission" date="2015-03" db="EMBL/GenBank/DDBJ databases">
        <title>Genome assembly of Sandaracinus amylolyticus DSM 53668.</title>
        <authorList>
            <person name="Sharma G."/>
            <person name="Subramanian S."/>
        </authorList>
    </citation>
    <scope>NUCLEOTIDE SEQUENCE [LARGE SCALE GENOMIC DNA]</scope>
    <source>
        <strain evidence="2 3">DSM 53668</strain>
    </source>
</reference>
<dbReference type="InterPro" id="IPR029058">
    <property type="entry name" value="AB_hydrolase_fold"/>
</dbReference>
<evidence type="ECO:0000256" key="1">
    <source>
        <dbReference type="SAM" id="SignalP"/>
    </source>
</evidence>
<dbReference type="STRING" id="927083.DB32_008035"/>
<dbReference type="Proteomes" id="UP000034883">
    <property type="component" value="Chromosome"/>
</dbReference>
<dbReference type="KEGG" id="samy:DB32_008035"/>
<evidence type="ECO:0008006" key="4">
    <source>
        <dbReference type="Google" id="ProtNLM"/>
    </source>
</evidence>
<dbReference type="OrthoDB" id="149912at2"/>
<name>A0A0F6W9K7_9BACT</name>
<dbReference type="AlphaFoldDB" id="A0A0F6W9K7"/>
<organism evidence="2 3">
    <name type="scientific">Sandaracinus amylolyticus</name>
    <dbReference type="NCBI Taxonomy" id="927083"/>
    <lineage>
        <taxon>Bacteria</taxon>
        <taxon>Pseudomonadati</taxon>
        <taxon>Myxococcota</taxon>
        <taxon>Polyangia</taxon>
        <taxon>Polyangiales</taxon>
        <taxon>Sandaracinaceae</taxon>
        <taxon>Sandaracinus</taxon>
    </lineage>
</organism>
<keyword evidence="1" id="KW-0732">Signal</keyword>
<gene>
    <name evidence="2" type="ORF">DB32_008035</name>
</gene>
<keyword evidence="3" id="KW-1185">Reference proteome</keyword>